<sequence length="400" mass="44067">MRIAVIGAKGLPANQGGIEHYCQEMYPRMVERNHSVDLFARSSYLNSSWLEQYKYKGVRVISLPCLQLRGADAFFTSLLGTIAASGNQYDIIHFHALGPSVFSWLPKFASTAKVVVTCQGLDWQRAKWGKISSRILYAGERAAARFADGIVVVSDELRTYFKQTYNRDTVYIPNGPARYAPTDGSFAYGTSLGLTPGKYITYVGRLVPEKRPDLLIQAFQKLKPRDWKLVLVGGTSDTNAFATELSELANSNPNIVFTGELRGQKLAEIVRGAGCFTLPSDLEGLPLAMLEAMQEGVPVVASDIPAHQQLVAQDRGLLFGAGDVTDCTQTLERAIANPEALAAMANRAQKYVQQHHNWDDITTETLNVYKTLYQTTTIRPTVAKQLATTPPVQASEKISR</sequence>
<dbReference type="Gene3D" id="3.40.50.2000">
    <property type="entry name" value="Glycogen Phosphorylase B"/>
    <property type="match status" value="2"/>
</dbReference>
<dbReference type="RefSeq" id="WP_039717123.1">
    <property type="nucleotide sequence ID" value="NZ_JTJC03000004.1"/>
</dbReference>
<dbReference type="Pfam" id="PF13579">
    <property type="entry name" value="Glyco_trans_4_4"/>
    <property type="match status" value="1"/>
</dbReference>
<accession>A0A9X5E773</accession>
<dbReference type="OrthoDB" id="9771846at2"/>
<dbReference type="CDD" id="cd03801">
    <property type="entry name" value="GT4_PimA-like"/>
    <property type="match status" value="1"/>
</dbReference>
<keyword evidence="4" id="KW-1185">Reference proteome</keyword>
<dbReference type="InterPro" id="IPR050194">
    <property type="entry name" value="Glycosyltransferase_grp1"/>
</dbReference>
<proteinExistence type="predicted"/>
<dbReference type="PANTHER" id="PTHR45947:SF3">
    <property type="entry name" value="SULFOQUINOVOSYL TRANSFERASE SQD2"/>
    <property type="match status" value="1"/>
</dbReference>
<dbReference type="InterPro" id="IPR028098">
    <property type="entry name" value="Glyco_trans_4-like_N"/>
</dbReference>
<name>A0A9X5E773_9CYAN</name>
<dbReference type="PANTHER" id="PTHR45947">
    <property type="entry name" value="SULFOQUINOVOSYL TRANSFERASE SQD2"/>
    <property type="match status" value="1"/>
</dbReference>
<dbReference type="Pfam" id="PF00534">
    <property type="entry name" value="Glycos_transf_1"/>
    <property type="match status" value="1"/>
</dbReference>
<comment type="caution">
    <text evidence="3">The sequence shown here is derived from an EMBL/GenBank/DDBJ whole genome shotgun (WGS) entry which is preliminary data.</text>
</comment>
<evidence type="ECO:0000259" key="2">
    <source>
        <dbReference type="Pfam" id="PF13579"/>
    </source>
</evidence>
<dbReference type="EMBL" id="JTJC03000004">
    <property type="protein sequence ID" value="NHC36186.1"/>
    <property type="molecule type" value="Genomic_DNA"/>
</dbReference>
<dbReference type="SUPFAM" id="SSF53756">
    <property type="entry name" value="UDP-Glycosyltransferase/glycogen phosphorylase"/>
    <property type="match status" value="1"/>
</dbReference>
<dbReference type="Proteomes" id="UP000031532">
    <property type="component" value="Unassembled WGS sequence"/>
</dbReference>
<dbReference type="GO" id="GO:0016757">
    <property type="term" value="F:glycosyltransferase activity"/>
    <property type="evidence" value="ECO:0007669"/>
    <property type="project" value="InterPro"/>
</dbReference>
<feature type="domain" description="Glycosyl transferase family 1" evidence="1">
    <location>
        <begin position="197"/>
        <end position="350"/>
    </location>
</feature>
<evidence type="ECO:0000313" key="3">
    <source>
        <dbReference type="EMBL" id="NHC36186.1"/>
    </source>
</evidence>
<gene>
    <name evidence="3" type="ORF">QH73_0016295</name>
</gene>
<organism evidence="3 4">
    <name type="scientific">Scytonema millei VB511283</name>
    <dbReference type="NCBI Taxonomy" id="1245923"/>
    <lineage>
        <taxon>Bacteria</taxon>
        <taxon>Bacillati</taxon>
        <taxon>Cyanobacteriota</taxon>
        <taxon>Cyanophyceae</taxon>
        <taxon>Nostocales</taxon>
        <taxon>Scytonemataceae</taxon>
        <taxon>Scytonema</taxon>
    </lineage>
</organism>
<evidence type="ECO:0000313" key="4">
    <source>
        <dbReference type="Proteomes" id="UP000031532"/>
    </source>
</evidence>
<reference evidence="3 4" key="1">
    <citation type="journal article" date="2015" name="Genome Announc.">
        <title>Draft Genome Sequence of the Terrestrial Cyanobacterium Scytonema millei VB511283, Isolated from Eastern India.</title>
        <authorList>
            <person name="Sen D."/>
            <person name="Chandrababunaidu M.M."/>
            <person name="Singh D."/>
            <person name="Sanghi N."/>
            <person name="Ghorai A."/>
            <person name="Mishra G.P."/>
            <person name="Madduluri M."/>
            <person name="Adhikary S.P."/>
            <person name="Tripathy S."/>
        </authorList>
    </citation>
    <scope>NUCLEOTIDE SEQUENCE [LARGE SCALE GENOMIC DNA]</scope>
    <source>
        <strain evidence="3 4">VB511283</strain>
    </source>
</reference>
<dbReference type="AlphaFoldDB" id="A0A9X5E773"/>
<feature type="domain" description="Glycosyltransferase subfamily 4-like N-terminal" evidence="2">
    <location>
        <begin position="16"/>
        <end position="175"/>
    </location>
</feature>
<dbReference type="InterPro" id="IPR001296">
    <property type="entry name" value="Glyco_trans_1"/>
</dbReference>
<evidence type="ECO:0000259" key="1">
    <source>
        <dbReference type="Pfam" id="PF00534"/>
    </source>
</evidence>
<protein>
    <submittedName>
        <fullName evidence="3">Glycosyltransferase family 4 protein</fullName>
    </submittedName>
</protein>